<evidence type="ECO:0000313" key="2">
    <source>
        <dbReference type="WBParaSite" id="nRc.2.0.1.t22267-RA"/>
    </source>
</evidence>
<dbReference type="AlphaFoldDB" id="A0A915J718"/>
<accession>A0A915J718</accession>
<keyword evidence="1" id="KW-1185">Reference proteome</keyword>
<dbReference type="WBParaSite" id="nRc.2.0.1.t22267-RA">
    <property type="protein sequence ID" value="nRc.2.0.1.t22267-RA"/>
    <property type="gene ID" value="nRc.2.0.1.g22267"/>
</dbReference>
<organism evidence="1 2">
    <name type="scientific">Romanomermis culicivorax</name>
    <name type="common">Nematode worm</name>
    <dbReference type="NCBI Taxonomy" id="13658"/>
    <lineage>
        <taxon>Eukaryota</taxon>
        <taxon>Metazoa</taxon>
        <taxon>Ecdysozoa</taxon>
        <taxon>Nematoda</taxon>
        <taxon>Enoplea</taxon>
        <taxon>Dorylaimia</taxon>
        <taxon>Mermithida</taxon>
        <taxon>Mermithoidea</taxon>
        <taxon>Mermithidae</taxon>
        <taxon>Romanomermis</taxon>
    </lineage>
</organism>
<evidence type="ECO:0000313" key="1">
    <source>
        <dbReference type="Proteomes" id="UP000887565"/>
    </source>
</evidence>
<proteinExistence type="predicted"/>
<reference evidence="2" key="1">
    <citation type="submission" date="2022-11" db="UniProtKB">
        <authorList>
            <consortium name="WormBaseParasite"/>
        </authorList>
    </citation>
    <scope>IDENTIFICATION</scope>
</reference>
<name>A0A915J718_ROMCU</name>
<sequence>MRNGYRHRLKTNLFAAINQDLVVPHQVASNKKIQVIKPHFCKLLVDFTKYHQSRAKKIFTQVLHDIFRWQKYGKFLTSRKNELY</sequence>
<dbReference type="Proteomes" id="UP000887565">
    <property type="component" value="Unplaced"/>
</dbReference>
<protein>
    <submittedName>
        <fullName evidence="2">Uncharacterized protein</fullName>
    </submittedName>
</protein>